<dbReference type="Proteomes" id="UP000265926">
    <property type="component" value="Unassembled WGS sequence"/>
</dbReference>
<dbReference type="Gene3D" id="1.20.1440.60">
    <property type="entry name" value="23S rRNA-intervening sequence"/>
    <property type="match status" value="1"/>
</dbReference>
<dbReference type="RefSeq" id="WP_119436126.1">
    <property type="nucleotide sequence ID" value="NZ_QWGR01000001.1"/>
</dbReference>
<reference evidence="1 2" key="1">
    <citation type="submission" date="2018-08" db="EMBL/GenBank/DDBJ databases">
        <title>Pallidiluteibacterium maritimus gen. nov., sp. nov., isolated from coastal sediment.</title>
        <authorList>
            <person name="Zhou L.Y."/>
        </authorList>
    </citation>
    <scope>NUCLEOTIDE SEQUENCE [LARGE SCALE GENOMIC DNA]</scope>
    <source>
        <strain evidence="1 2">XSD2</strain>
    </source>
</reference>
<dbReference type="Pfam" id="PF05635">
    <property type="entry name" value="23S_rRNA_IVP"/>
    <property type="match status" value="1"/>
</dbReference>
<accession>A0A399T8X6</accession>
<comment type="caution">
    <text evidence="1">The sequence shown here is derived from an EMBL/GenBank/DDBJ whole genome shotgun (WGS) entry which is preliminary data.</text>
</comment>
<dbReference type="NCBIfam" id="TIGR02436">
    <property type="entry name" value="four helix bundle protein"/>
    <property type="match status" value="1"/>
</dbReference>
<dbReference type="PANTHER" id="PTHR38471">
    <property type="entry name" value="FOUR HELIX BUNDLE PROTEIN"/>
    <property type="match status" value="1"/>
</dbReference>
<evidence type="ECO:0000313" key="1">
    <source>
        <dbReference type="EMBL" id="RIJ50657.1"/>
    </source>
</evidence>
<keyword evidence="2" id="KW-1185">Reference proteome</keyword>
<dbReference type="PIRSF" id="PIRSF035652">
    <property type="entry name" value="CHP02436"/>
    <property type="match status" value="1"/>
</dbReference>
<dbReference type="AlphaFoldDB" id="A0A399T8X6"/>
<dbReference type="InterPro" id="IPR036583">
    <property type="entry name" value="23S_rRNA_IVS_sf"/>
</dbReference>
<proteinExistence type="predicted"/>
<sequence>MNPKDNFIEEMKARTKKFAVDVILFCDTLKESKGSSVISYQLIKSATSTGANYRAACRGRSQSEFFSKICIVVEESDESVYWLEVIKDANLSGNPEESTRLLNEATELSKIMTKSKDTTYRNMNQKN</sequence>
<dbReference type="PANTHER" id="PTHR38471:SF2">
    <property type="entry name" value="FOUR HELIX BUNDLE PROTEIN"/>
    <property type="match status" value="1"/>
</dbReference>
<evidence type="ECO:0000313" key="2">
    <source>
        <dbReference type="Proteomes" id="UP000265926"/>
    </source>
</evidence>
<name>A0A399T8X6_9BACT</name>
<protein>
    <submittedName>
        <fullName evidence="1">Four helix bundle protein</fullName>
    </submittedName>
</protein>
<dbReference type="OrthoDB" id="285993at2"/>
<dbReference type="EMBL" id="QWGR01000001">
    <property type="protein sequence ID" value="RIJ50657.1"/>
    <property type="molecule type" value="Genomic_DNA"/>
</dbReference>
<dbReference type="InterPro" id="IPR012657">
    <property type="entry name" value="23S_rRNA-intervening_sequence"/>
</dbReference>
<dbReference type="SUPFAM" id="SSF158446">
    <property type="entry name" value="IVS-encoded protein-like"/>
    <property type="match status" value="1"/>
</dbReference>
<organism evidence="1 2">
    <name type="scientific">Maribellus luteus</name>
    <dbReference type="NCBI Taxonomy" id="2305463"/>
    <lineage>
        <taxon>Bacteria</taxon>
        <taxon>Pseudomonadati</taxon>
        <taxon>Bacteroidota</taxon>
        <taxon>Bacteroidia</taxon>
        <taxon>Marinilabiliales</taxon>
        <taxon>Prolixibacteraceae</taxon>
        <taxon>Maribellus</taxon>
    </lineage>
</organism>
<gene>
    <name evidence="1" type="ORF">D1614_01615</name>
</gene>